<accession>A0A645HRM1</accession>
<gene>
    <name evidence="1" type="ORF">SDC9_189250</name>
</gene>
<protein>
    <submittedName>
        <fullName evidence="1">Uncharacterized protein</fullName>
    </submittedName>
</protein>
<dbReference type="AlphaFoldDB" id="A0A645HRM1"/>
<organism evidence="1">
    <name type="scientific">bioreactor metagenome</name>
    <dbReference type="NCBI Taxonomy" id="1076179"/>
    <lineage>
        <taxon>unclassified sequences</taxon>
        <taxon>metagenomes</taxon>
        <taxon>ecological metagenomes</taxon>
    </lineage>
</organism>
<sequence length="112" mass="13319">MGLEDIPPKRMLFEFILPNLSKYLNLNKEDNYQDIVIALLENMAKERQIEKFKIYSLSDFFNLIKDNEKESNFQNKVQLSLRGLKRKAIENIKQVDINIINEKLLCLLKEEE</sequence>
<reference evidence="1" key="1">
    <citation type="submission" date="2019-08" db="EMBL/GenBank/DDBJ databases">
        <authorList>
            <person name="Kucharzyk K."/>
            <person name="Murdoch R.W."/>
            <person name="Higgins S."/>
            <person name="Loffler F."/>
        </authorList>
    </citation>
    <scope>NUCLEOTIDE SEQUENCE</scope>
</reference>
<proteinExistence type="predicted"/>
<evidence type="ECO:0000313" key="1">
    <source>
        <dbReference type="EMBL" id="MPN41695.1"/>
    </source>
</evidence>
<comment type="caution">
    <text evidence="1">The sequence shown here is derived from an EMBL/GenBank/DDBJ whole genome shotgun (WGS) entry which is preliminary data.</text>
</comment>
<dbReference type="EMBL" id="VSSQ01098917">
    <property type="protein sequence ID" value="MPN41695.1"/>
    <property type="molecule type" value="Genomic_DNA"/>
</dbReference>
<name>A0A645HRM1_9ZZZZ</name>